<sequence>MSRLMKIGSRPGRHTNLSYDTISKSSISLTSISPQPKPNTDTSPLCLKTKPETPESLILIASKKRIVKKNSSSILIDEKPILTTNTTIQTSNPLTFYDNSSMNIKSTHKDFKENINQDLEKCNTEIEKVEVCQKYLDKIIHEDWKYAESLKIIKFVYENTINNQIETLKDKSKEIDIYEKCKKTLEKEIENAESNNKKLTLKCQLLQKIYSQSAENMIKLVDFKVDNTDRSEDNWQKLMKTNMFYKQKLEETLDQLDYYRFKAKTFLSVLPEFNRKKGNNMQMIFESKCEIKKDNILSNKISYNVVDQLDNECKLLGKPNNRQNYSIVPKLKIGTEKKIMKREAGVRSYSVGLG</sequence>
<dbReference type="Proteomes" id="UP000187209">
    <property type="component" value="Unassembled WGS sequence"/>
</dbReference>
<keyword evidence="1" id="KW-0175">Coiled coil</keyword>
<accession>A0A1R2C6V1</accession>
<proteinExistence type="predicted"/>
<organism evidence="3 4">
    <name type="scientific">Stentor coeruleus</name>
    <dbReference type="NCBI Taxonomy" id="5963"/>
    <lineage>
        <taxon>Eukaryota</taxon>
        <taxon>Sar</taxon>
        <taxon>Alveolata</taxon>
        <taxon>Ciliophora</taxon>
        <taxon>Postciliodesmatophora</taxon>
        <taxon>Heterotrichea</taxon>
        <taxon>Heterotrichida</taxon>
        <taxon>Stentoridae</taxon>
        <taxon>Stentor</taxon>
    </lineage>
</organism>
<reference evidence="3 4" key="1">
    <citation type="submission" date="2016-11" db="EMBL/GenBank/DDBJ databases">
        <title>The macronuclear genome of Stentor coeruleus: a giant cell with tiny introns.</title>
        <authorList>
            <person name="Slabodnick M."/>
            <person name="Ruby J.G."/>
            <person name="Reiff S.B."/>
            <person name="Swart E.C."/>
            <person name="Gosai S."/>
            <person name="Prabakaran S."/>
            <person name="Witkowska E."/>
            <person name="Larue G.E."/>
            <person name="Fisher S."/>
            <person name="Freeman R.M."/>
            <person name="Gunawardena J."/>
            <person name="Chu W."/>
            <person name="Stover N.A."/>
            <person name="Gregory B.D."/>
            <person name="Nowacki M."/>
            <person name="Derisi J."/>
            <person name="Roy S.W."/>
            <person name="Marshall W.F."/>
            <person name="Sood P."/>
        </authorList>
    </citation>
    <scope>NUCLEOTIDE SEQUENCE [LARGE SCALE GENOMIC DNA]</scope>
    <source>
        <strain evidence="3">WM001</strain>
    </source>
</reference>
<evidence type="ECO:0000313" key="3">
    <source>
        <dbReference type="EMBL" id="OMJ84736.1"/>
    </source>
</evidence>
<evidence type="ECO:0000256" key="2">
    <source>
        <dbReference type="SAM" id="MobiDB-lite"/>
    </source>
</evidence>
<dbReference type="AlphaFoldDB" id="A0A1R2C6V1"/>
<feature type="coiled-coil region" evidence="1">
    <location>
        <begin position="168"/>
        <end position="209"/>
    </location>
</feature>
<evidence type="ECO:0000256" key="1">
    <source>
        <dbReference type="SAM" id="Coils"/>
    </source>
</evidence>
<keyword evidence="4" id="KW-1185">Reference proteome</keyword>
<comment type="caution">
    <text evidence="3">The sequence shown here is derived from an EMBL/GenBank/DDBJ whole genome shotgun (WGS) entry which is preliminary data.</text>
</comment>
<evidence type="ECO:0000313" key="4">
    <source>
        <dbReference type="Proteomes" id="UP000187209"/>
    </source>
</evidence>
<feature type="region of interest" description="Disordered" evidence="2">
    <location>
        <begin position="1"/>
        <end position="20"/>
    </location>
</feature>
<gene>
    <name evidence="3" type="ORF">SteCoe_14128</name>
</gene>
<evidence type="ECO:0008006" key="5">
    <source>
        <dbReference type="Google" id="ProtNLM"/>
    </source>
</evidence>
<feature type="region of interest" description="Disordered" evidence="2">
    <location>
        <begin position="28"/>
        <end position="47"/>
    </location>
</feature>
<name>A0A1R2C6V1_9CILI</name>
<dbReference type="EMBL" id="MPUH01000260">
    <property type="protein sequence ID" value="OMJ84736.1"/>
    <property type="molecule type" value="Genomic_DNA"/>
</dbReference>
<protein>
    <recommendedName>
        <fullName evidence="5">Translin-associated factor X-interacting protein 1 N-terminal domain-containing protein</fullName>
    </recommendedName>
</protein>